<dbReference type="STRING" id="225324.SAMN02745126_04374"/>
<dbReference type="PANTHER" id="PTHR23131">
    <property type="entry name" value="ENDORIBONUCLEASE LACTB2"/>
    <property type="match status" value="1"/>
</dbReference>
<gene>
    <name evidence="2" type="ORF">SAMN02745126_04374</name>
</gene>
<dbReference type="InterPro" id="IPR036866">
    <property type="entry name" value="RibonucZ/Hydroxyglut_hydro"/>
</dbReference>
<evidence type="ECO:0000313" key="2">
    <source>
        <dbReference type="EMBL" id="SKA24132.1"/>
    </source>
</evidence>
<dbReference type="Pfam" id="PF21221">
    <property type="entry name" value="B_lactamase-like_C"/>
    <property type="match status" value="1"/>
</dbReference>
<accession>A0A1T4S7G3</accession>
<evidence type="ECO:0000259" key="1">
    <source>
        <dbReference type="SMART" id="SM00849"/>
    </source>
</evidence>
<dbReference type="InterPro" id="IPR050662">
    <property type="entry name" value="Sec-metab_biosynth-thioest"/>
</dbReference>
<name>A0A1T4S7G3_9HYPH</name>
<dbReference type="Proteomes" id="UP000190092">
    <property type="component" value="Unassembled WGS sequence"/>
</dbReference>
<keyword evidence="3" id="KW-1185">Reference proteome</keyword>
<dbReference type="InterPro" id="IPR048933">
    <property type="entry name" value="B_lactamase-like_C"/>
</dbReference>
<dbReference type="RefSeq" id="WP_085936054.1">
    <property type="nucleotide sequence ID" value="NZ_FUWJ01000007.1"/>
</dbReference>
<dbReference type="Pfam" id="PF00753">
    <property type="entry name" value="Lactamase_B"/>
    <property type="match status" value="1"/>
</dbReference>
<dbReference type="PANTHER" id="PTHR23131:SF4">
    <property type="entry name" value="METALLO-BETA-LACTAMASE SUPERFAMILY POTEIN"/>
    <property type="match status" value="1"/>
</dbReference>
<dbReference type="InterPro" id="IPR001279">
    <property type="entry name" value="Metallo-B-lactamas"/>
</dbReference>
<dbReference type="EMBL" id="FUWJ01000007">
    <property type="protein sequence ID" value="SKA24132.1"/>
    <property type="molecule type" value="Genomic_DNA"/>
</dbReference>
<dbReference type="AlphaFoldDB" id="A0A1T4S7G3"/>
<sequence>MPDSPDLSQRLLAQLRFPCGDVPEPGDIKNVAPGIYWLRMPLPFQLNHINLWLIEEKDGWTLVDTGINSQATRDLWEKIFAGKLGGKPLTRVVGTHLHPDHIGLAGWLCERWNAPLFMTLGEYMSAIAARNDFIDAEEVRAAHLLRNGVPAEKIPLFHRHKGGYAKGVVPLPTAFQRLIHAHPITLGGHRWDVIVGRGHAPEHASLWCPELNVLIAGDQVLPKISTNVGVWPNEPLADALTWFLDGFSRFRRLPADALVLPSHGFPFVGLHTRLDQLVAHHDARMTDMTNAIARLGSQGATGWDMVPVLFPRHLDNNQIVFAFGETLAHLHCLETRARVTRTVIDGVHRFVALLDPNVQPPIDDSDSDVMDIGPT</sequence>
<dbReference type="Gene3D" id="3.60.15.10">
    <property type="entry name" value="Ribonuclease Z/Hydroxyacylglutathione hydrolase-like"/>
    <property type="match status" value="1"/>
</dbReference>
<evidence type="ECO:0000313" key="3">
    <source>
        <dbReference type="Proteomes" id="UP000190092"/>
    </source>
</evidence>
<organism evidence="2 3">
    <name type="scientific">Enhydrobacter aerosaccus</name>
    <dbReference type="NCBI Taxonomy" id="225324"/>
    <lineage>
        <taxon>Bacteria</taxon>
        <taxon>Pseudomonadati</taxon>
        <taxon>Pseudomonadota</taxon>
        <taxon>Alphaproteobacteria</taxon>
        <taxon>Hyphomicrobiales</taxon>
        <taxon>Enhydrobacter</taxon>
    </lineage>
</organism>
<dbReference type="Gene3D" id="1.10.10.10">
    <property type="entry name" value="Winged helix-like DNA-binding domain superfamily/Winged helix DNA-binding domain"/>
    <property type="match status" value="1"/>
</dbReference>
<dbReference type="InterPro" id="IPR036388">
    <property type="entry name" value="WH-like_DNA-bd_sf"/>
</dbReference>
<dbReference type="SMART" id="SM00849">
    <property type="entry name" value="Lactamase_B"/>
    <property type="match status" value="1"/>
</dbReference>
<feature type="domain" description="Metallo-beta-lactamase" evidence="1">
    <location>
        <begin position="48"/>
        <end position="263"/>
    </location>
</feature>
<protein>
    <submittedName>
        <fullName evidence="2">Glyoxylase, beta-lactamase superfamily II</fullName>
    </submittedName>
</protein>
<dbReference type="OrthoDB" id="2971563at2"/>
<dbReference type="SUPFAM" id="SSF56281">
    <property type="entry name" value="Metallo-hydrolase/oxidoreductase"/>
    <property type="match status" value="1"/>
</dbReference>
<proteinExistence type="predicted"/>
<reference evidence="3" key="1">
    <citation type="submission" date="2017-02" db="EMBL/GenBank/DDBJ databases">
        <authorList>
            <person name="Varghese N."/>
            <person name="Submissions S."/>
        </authorList>
    </citation>
    <scope>NUCLEOTIDE SEQUENCE [LARGE SCALE GENOMIC DNA]</scope>
    <source>
        <strain evidence="3">ATCC 27094</strain>
    </source>
</reference>